<sequence>MKKNDQVNKKTATVALVFMLATIMWLVINIVWVLHDGCVRNLVLPVLFMLAGVWMFYREFHKKKRKHVEDVKKYIR</sequence>
<evidence type="ECO:0000313" key="2">
    <source>
        <dbReference type="EMBL" id="HJA99307.1"/>
    </source>
</evidence>
<organism evidence="2 3">
    <name type="scientific">Candidatus Alistipes avicola</name>
    <dbReference type="NCBI Taxonomy" id="2838432"/>
    <lineage>
        <taxon>Bacteria</taxon>
        <taxon>Pseudomonadati</taxon>
        <taxon>Bacteroidota</taxon>
        <taxon>Bacteroidia</taxon>
        <taxon>Bacteroidales</taxon>
        <taxon>Rikenellaceae</taxon>
        <taxon>Alistipes</taxon>
    </lineage>
</organism>
<comment type="caution">
    <text evidence="2">The sequence shown here is derived from an EMBL/GenBank/DDBJ whole genome shotgun (WGS) entry which is preliminary data.</text>
</comment>
<feature type="transmembrane region" description="Helical" evidence="1">
    <location>
        <begin position="12"/>
        <end position="33"/>
    </location>
</feature>
<keyword evidence="1" id="KW-0812">Transmembrane</keyword>
<accession>A0A9D2L4Z8</accession>
<dbReference type="EMBL" id="DWYR01000021">
    <property type="protein sequence ID" value="HJA99307.1"/>
    <property type="molecule type" value="Genomic_DNA"/>
</dbReference>
<feature type="transmembrane region" description="Helical" evidence="1">
    <location>
        <begin position="39"/>
        <end position="57"/>
    </location>
</feature>
<name>A0A9D2L4Z8_9BACT</name>
<dbReference type="Proteomes" id="UP000824259">
    <property type="component" value="Unassembled WGS sequence"/>
</dbReference>
<evidence type="ECO:0000256" key="1">
    <source>
        <dbReference type="SAM" id="Phobius"/>
    </source>
</evidence>
<keyword evidence="1" id="KW-1133">Transmembrane helix</keyword>
<reference evidence="2" key="2">
    <citation type="submission" date="2021-04" db="EMBL/GenBank/DDBJ databases">
        <authorList>
            <person name="Gilroy R."/>
        </authorList>
    </citation>
    <scope>NUCLEOTIDE SEQUENCE</scope>
    <source>
        <strain evidence="2">CHK169-11906</strain>
    </source>
</reference>
<reference evidence="2" key="1">
    <citation type="journal article" date="2021" name="PeerJ">
        <title>Extensive microbial diversity within the chicken gut microbiome revealed by metagenomics and culture.</title>
        <authorList>
            <person name="Gilroy R."/>
            <person name="Ravi A."/>
            <person name="Getino M."/>
            <person name="Pursley I."/>
            <person name="Horton D.L."/>
            <person name="Alikhan N.F."/>
            <person name="Baker D."/>
            <person name="Gharbi K."/>
            <person name="Hall N."/>
            <person name="Watson M."/>
            <person name="Adriaenssens E.M."/>
            <person name="Foster-Nyarko E."/>
            <person name="Jarju S."/>
            <person name="Secka A."/>
            <person name="Antonio M."/>
            <person name="Oren A."/>
            <person name="Chaudhuri R.R."/>
            <person name="La Ragione R."/>
            <person name="Hildebrand F."/>
            <person name="Pallen M.J."/>
        </authorList>
    </citation>
    <scope>NUCLEOTIDE SEQUENCE</scope>
    <source>
        <strain evidence="2">CHK169-11906</strain>
    </source>
</reference>
<dbReference type="AlphaFoldDB" id="A0A9D2L4Z8"/>
<protein>
    <submittedName>
        <fullName evidence="2">Uncharacterized protein</fullName>
    </submittedName>
</protein>
<evidence type="ECO:0000313" key="3">
    <source>
        <dbReference type="Proteomes" id="UP000824259"/>
    </source>
</evidence>
<keyword evidence="1" id="KW-0472">Membrane</keyword>
<gene>
    <name evidence="2" type="ORF">H9779_06915</name>
</gene>
<proteinExistence type="predicted"/>